<evidence type="ECO:0000256" key="3">
    <source>
        <dbReference type="ARBA" id="ARBA00022576"/>
    </source>
</evidence>
<reference evidence="7" key="1">
    <citation type="submission" date="2021-07" db="EMBL/GenBank/DDBJ databases">
        <title>Elsinoe batatas strain:CRI-CJ2 Genome sequencing and assembly.</title>
        <authorList>
            <person name="Huang L."/>
        </authorList>
    </citation>
    <scope>NUCLEOTIDE SEQUENCE</scope>
    <source>
        <strain evidence="7">CRI-CJ2</strain>
    </source>
</reference>
<evidence type="ECO:0000256" key="1">
    <source>
        <dbReference type="ARBA" id="ARBA00001933"/>
    </source>
</evidence>
<name>A0A8K0L0Q9_9PEZI</name>
<proteinExistence type="inferred from homology"/>
<dbReference type="InterPro" id="IPR015421">
    <property type="entry name" value="PyrdxlP-dep_Trfase_major"/>
</dbReference>
<dbReference type="InterPro" id="IPR051326">
    <property type="entry name" value="Kynurenine-oxoglutarate_AT"/>
</dbReference>
<dbReference type="FunFam" id="3.40.640.10:FF:000024">
    <property type="entry name" value="Kynurenine--oxoglutarate transaminase 3"/>
    <property type="match status" value="1"/>
</dbReference>
<evidence type="ECO:0000313" key="8">
    <source>
        <dbReference type="Proteomes" id="UP000809789"/>
    </source>
</evidence>
<dbReference type="Proteomes" id="UP000809789">
    <property type="component" value="Unassembled WGS sequence"/>
</dbReference>
<dbReference type="OrthoDB" id="2414662at2759"/>
<protein>
    <recommendedName>
        <fullName evidence="6">Aminotransferase class I/classII large domain-containing protein</fullName>
    </recommendedName>
</protein>
<dbReference type="Gene3D" id="3.90.1150.10">
    <property type="entry name" value="Aspartate Aminotransferase, domain 1"/>
    <property type="match status" value="1"/>
</dbReference>
<evidence type="ECO:0000313" key="7">
    <source>
        <dbReference type="EMBL" id="KAG8625506.1"/>
    </source>
</evidence>
<comment type="caution">
    <text evidence="7">The sequence shown here is derived from an EMBL/GenBank/DDBJ whole genome shotgun (WGS) entry which is preliminary data.</text>
</comment>
<keyword evidence="8" id="KW-1185">Reference proteome</keyword>
<dbReference type="GO" id="GO:0005739">
    <property type="term" value="C:mitochondrion"/>
    <property type="evidence" value="ECO:0007669"/>
    <property type="project" value="TreeGrafter"/>
</dbReference>
<comment type="similarity">
    <text evidence="2">Belongs to the class-I pyridoxal-phosphate-dependent aminotransferase family.</text>
</comment>
<sequence length="427" mass="47936">MKRPFGSPSARVRVKHQDVWSIINEAAASSNIQPVTNMGQGFFGYNPPQFILDAAKDAIDRVDCNQYAPTKGRLRLRNAIADTFSSQFGRKLDPQSEIVITTGANEGMLSAFMAFLEPGDEVIVFEPFFDQYIHNIEMAGGQVIYVPLSPPQHVPDRKTSSSDWAYDAAQLRAAFSEKTRMLVLNNPQNPTGKVFSRAELEEIGNLCEQNDVIVLSDEVYDSLSYTDFTHFASLSPRLARRTLTVGSAGKCFYCTGWRVGWLIGPSELVQHVSTAHTRICFSTVSPFQEAVAIGLEKANKLGFWERSKELMRGKIDYFNQIWIELGLKFSSPQGGYFVLVNFSRVHLPKNYPLPEHVSTRRRDFHLAWFLIKDLGVAAIPASEFFTDDNAAGVGDWLRFAVCKEDDVLDEAMSRLRSLKMYISDGDD</sequence>
<evidence type="ECO:0000256" key="2">
    <source>
        <dbReference type="ARBA" id="ARBA00007441"/>
    </source>
</evidence>
<keyword evidence="4" id="KW-0808">Transferase</keyword>
<dbReference type="GO" id="GO:0030170">
    <property type="term" value="F:pyridoxal phosphate binding"/>
    <property type="evidence" value="ECO:0007669"/>
    <property type="project" value="InterPro"/>
</dbReference>
<gene>
    <name evidence="7" type="ORF">KVT40_007257</name>
</gene>
<dbReference type="InterPro" id="IPR004839">
    <property type="entry name" value="Aminotransferase_I/II_large"/>
</dbReference>
<dbReference type="SUPFAM" id="SSF53383">
    <property type="entry name" value="PLP-dependent transferases"/>
    <property type="match status" value="1"/>
</dbReference>
<dbReference type="EMBL" id="JAESVG020000008">
    <property type="protein sequence ID" value="KAG8625506.1"/>
    <property type="molecule type" value="Genomic_DNA"/>
</dbReference>
<dbReference type="InterPro" id="IPR015424">
    <property type="entry name" value="PyrdxlP-dep_Trfase"/>
</dbReference>
<evidence type="ECO:0000256" key="5">
    <source>
        <dbReference type="ARBA" id="ARBA00022898"/>
    </source>
</evidence>
<keyword evidence="3" id="KW-0032">Aminotransferase</keyword>
<dbReference type="PANTHER" id="PTHR43807:SF20">
    <property type="entry name" value="FI04487P"/>
    <property type="match status" value="1"/>
</dbReference>
<feature type="domain" description="Aminotransferase class I/classII large" evidence="6">
    <location>
        <begin position="34"/>
        <end position="415"/>
    </location>
</feature>
<dbReference type="Pfam" id="PF00155">
    <property type="entry name" value="Aminotran_1_2"/>
    <property type="match status" value="1"/>
</dbReference>
<dbReference type="Gene3D" id="3.40.640.10">
    <property type="entry name" value="Type I PLP-dependent aspartate aminotransferase-like (Major domain)"/>
    <property type="match status" value="1"/>
</dbReference>
<dbReference type="AlphaFoldDB" id="A0A8K0L0Q9"/>
<dbReference type="InterPro" id="IPR015422">
    <property type="entry name" value="PyrdxlP-dep_Trfase_small"/>
</dbReference>
<evidence type="ECO:0000256" key="4">
    <source>
        <dbReference type="ARBA" id="ARBA00022679"/>
    </source>
</evidence>
<comment type="cofactor">
    <cofactor evidence="1">
        <name>pyridoxal 5'-phosphate</name>
        <dbReference type="ChEBI" id="CHEBI:597326"/>
    </cofactor>
</comment>
<dbReference type="CDD" id="cd00609">
    <property type="entry name" value="AAT_like"/>
    <property type="match status" value="1"/>
</dbReference>
<dbReference type="PANTHER" id="PTHR43807">
    <property type="entry name" value="FI04487P"/>
    <property type="match status" value="1"/>
</dbReference>
<organism evidence="7 8">
    <name type="scientific">Elsinoe batatas</name>
    <dbReference type="NCBI Taxonomy" id="2601811"/>
    <lineage>
        <taxon>Eukaryota</taxon>
        <taxon>Fungi</taxon>
        <taxon>Dikarya</taxon>
        <taxon>Ascomycota</taxon>
        <taxon>Pezizomycotina</taxon>
        <taxon>Dothideomycetes</taxon>
        <taxon>Dothideomycetidae</taxon>
        <taxon>Myriangiales</taxon>
        <taxon>Elsinoaceae</taxon>
        <taxon>Elsinoe</taxon>
    </lineage>
</organism>
<evidence type="ECO:0000259" key="6">
    <source>
        <dbReference type="Pfam" id="PF00155"/>
    </source>
</evidence>
<dbReference type="GO" id="GO:0016212">
    <property type="term" value="F:kynurenine-oxoglutarate transaminase activity"/>
    <property type="evidence" value="ECO:0007669"/>
    <property type="project" value="TreeGrafter"/>
</dbReference>
<accession>A0A8K0L0Q9</accession>
<keyword evidence="5" id="KW-0663">Pyridoxal phosphate</keyword>